<accession>F4WAQ1</accession>
<keyword evidence="3" id="KW-1185">Reference proteome</keyword>
<reference evidence="2" key="1">
    <citation type="submission" date="2011-02" db="EMBL/GenBank/DDBJ databases">
        <title>The genome of the leaf-cutting ant Acromyrmex echinatior suggests key adaptations to social evolution and fungus farming.</title>
        <authorList>
            <person name="Nygaard S."/>
            <person name="Zhang G."/>
        </authorList>
    </citation>
    <scope>NUCLEOTIDE SEQUENCE</scope>
</reference>
<evidence type="ECO:0000313" key="2">
    <source>
        <dbReference type="EMBL" id="EGI68715.1"/>
    </source>
</evidence>
<feature type="compositionally biased region" description="Pro residues" evidence="1">
    <location>
        <begin position="53"/>
        <end position="63"/>
    </location>
</feature>
<dbReference type="Proteomes" id="UP000007755">
    <property type="component" value="Unassembled WGS sequence"/>
</dbReference>
<feature type="compositionally biased region" description="Basic residues" evidence="1">
    <location>
        <begin position="34"/>
        <end position="51"/>
    </location>
</feature>
<name>F4WAQ1_ACREC</name>
<sequence length="152" mass="16738">MEVLGKSALESLGATATALLTLSTDDGSPSPMRTIRKRGRTPYVQRSRRNHPLGPPTIAPPQPIDKQFSEISYSPILQTQPLDLTSPPVIDPAIQEILGYSPPALEERFPLLPPLEKRFSPPPSHEEGFLLPLPPLDQLPLLLFQLNPEPID</sequence>
<proteinExistence type="predicted"/>
<feature type="region of interest" description="Disordered" evidence="1">
    <location>
        <begin position="20"/>
        <end position="65"/>
    </location>
</feature>
<gene>
    <name evidence="2" type="ORF">G5I_02590</name>
</gene>
<organism evidence="3">
    <name type="scientific">Acromyrmex echinatior</name>
    <name type="common">Panamanian leafcutter ant</name>
    <name type="synonym">Acromyrmex octospinosus echinatior</name>
    <dbReference type="NCBI Taxonomy" id="103372"/>
    <lineage>
        <taxon>Eukaryota</taxon>
        <taxon>Metazoa</taxon>
        <taxon>Ecdysozoa</taxon>
        <taxon>Arthropoda</taxon>
        <taxon>Hexapoda</taxon>
        <taxon>Insecta</taxon>
        <taxon>Pterygota</taxon>
        <taxon>Neoptera</taxon>
        <taxon>Endopterygota</taxon>
        <taxon>Hymenoptera</taxon>
        <taxon>Apocrita</taxon>
        <taxon>Aculeata</taxon>
        <taxon>Formicoidea</taxon>
        <taxon>Formicidae</taxon>
        <taxon>Myrmicinae</taxon>
        <taxon>Acromyrmex</taxon>
    </lineage>
</organism>
<evidence type="ECO:0000313" key="3">
    <source>
        <dbReference type="Proteomes" id="UP000007755"/>
    </source>
</evidence>
<evidence type="ECO:0000256" key="1">
    <source>
        <dbReference type="SAM" id="MobiDB-lite"/>
    </source>
</evidence>
<dbReference type="AlphaFoldDB" id="F4WAQ1"/>
<dbReference type="InParanoid" id="F4WAQ1"/>
<dbReference type="EMBL" id="GL888052">
    <property type="protein sequence ID" value="EGI68715.1"/>
    <property type="molecule type" value="Genomic_DNA"/>
</dbReference>
<protein>
    <submittedName>
        <fullName evidence="2">Uncharacterized protein</fullName>
    </submittedName>
</protein>